<dbReference type="EMBL" id="KQ483463">
    <property type="protein sequence ID" value="KYP50030.1"/>
    <property type="molecule type" value="Genomic_DNA"/>
</dbReference>
<organism evidence="2 3">
    <name type="scientific">Cajanus cajan</name>
    <name type="common">Pigeon pea</name>
    <name type="synonym">Cajanus indicus</name>
    <dbReference type="NCBI Taxonomy" id="3821"/>
    <lineage>
        <taxon>Eukaryota</taxon>
        <taxon>Viridiplantae</taxon>
        <taxon>Streptophyta</taxon>
        <taxon>Embryophyta</taxon>
        <taxon>Tracheophyta</taxon>
        <taxon>Spermatophyta</taxon>
        <taxon>Magnoliopsida</taxon>
        <taxon>eudicotyledons</taxon>
        <taxon>Gunneridae</taxon>
        <taxon>Pentapetalae</taxon>
        <taxon>rosids</taxon>
        <taxon>fabids</taxon>
        <taxon>Fabales</taxon>
        <taxon>Fabaceae</taxon>
        <taxon>Papilionoideae</taxon>
        <taxon>50 kb inversion clade</taxon>
        <taxon>NPAAA clade</taxon>
        <taxon>indigoferoid/millettioid clade</taxon>
        <taxon>Phaseoleae</taxon>
        <taxon>Cajanus</taxon>
    </lineage>
</organism>
<dbReference type="AlphaFoldDB" id="A0A151S5D2"/>
<evidence type="ECO:0000256" key="1">
    <source>
        <dbReference type="SAM" id="MobiDB-lite"/>
    </source>
</evidence>
<dbReference type="InterPro" id="IPR039322">
    <property type="entry name" value="MOM1"/>
</dbReference>
<dbReference type="STRING" id="3821.A0A151S5D2"/>
<feature type="compositionally biased region" description="Low complexity" evidence="1">
    <location>
        <begin position="28"/>
        <end position="45"/>
    </location>
</feature>
<gene>
    <name evidence="2" type="ORF">KK1_028185</name>
</gene>
<reference evidence="2" key="1">
    <citation type="journal article" date="2012" name="Nat. Biotechnol.">
        <title>Draft genome sequence of pigeonpea (Cajanus cajan), an orphan legume crop of resource-poor farmers.</title>
        <authorList>
            <person name="Varshney R.K."/>
            <person name="Chen W."/>
            <person name="Li Y."/>
            <person name="Bharti A.K."/>
            <person name="Saxena R.K."/>
            <person name="Schlueter J.A."/>
            <person name="Donoghue M.T."/>
            <person name="Azam S."/>
            <person name="Fan G."/>
            <person name="Whaley A.M."/>
            <person name="Farmer A.D."/>
            <person name="Sheridan J."/>
            <person name="Iwata A."/>
            <person name="Tuteja R."/>
            <person name="Penmetsa R.V."/>
            <person name="Wu W."/>
            <person name="Upadhyaya H.D."/>
            <person name="Yang S.P."/>
            <person name="Shah T."/>
            <person name="Saxena K.B."/>
            <person name="Michael T."/>
            <person name="McCombie W.R."/>
            <person name="Yang B."/>
            <person name="Zhang G."/>
            <person name="Yang H."/>
            <person name="Wang J."/>
            <person name="Spillane C."/>
            <person name="Cook D.R."/>
            <person name="May G.D."/>
            <person name="Xu X."/>
            <person name="Jackson S.A."/>
        </authorList>
    </citation>
    <scope>NUCLEOTIDE SEQUENCE [LARGE SCALE GENOMIC DNA]</scope>
</reference>
<dbReference type="Proteomes" id="UP000075243">
    <property type="component" value="Unassembled WGS sequence"/>
</dbReference>
<proteinExistence type="predicted"/>
<dbReference type="Gramene" id="C.cajan_28650.t">
    <property type="protein sequence ID" value="C.cajan_28650.t"/>
    <property type="gene ID" value="C.cajan_28650"/>
</dbReference>
<dbReference type="PANTHER" id="PTHR35116">
    <property type="entry name" value="HELICASE PROTEIN MOM1"/>
    <property type="match status" value="1"/>
</dbReference>
<keyword evidence="3" id="KW-1185">Reference proteome</keyword>
<evidence type="ECO:0000313" key="2">
    <source>
        <dbReference type="EMBL" id="KYP50030.1"/>
    </source>
</evidence>
<accession>A0A151S5D2</accession>
<sequence>MNSLLADAFRSKCSTLKASCTSAMLQDSSSAQRPSRQQSARLPSPVAGPSSCGPTTMGNPQHMVPPIRSGYSTSGNFTSASTRLPIISNISLPVANLQAGGVIRAPAPHLQPYRP</sequence>
<evidence type="ECO:0000313" key="3">
    <source>
        <dbReference type="Proteomes" id="UP000075243"/>
    </source>
</evidence>
<protein>
    <submittedName>
        <fullName evidence="2">Uncharacterized protein</fullName>
    </submittedName>
</protein>
<dbReference type="GO" id="GO:0031507">
    <property type="term" value="P:heterochromatin formation"/>
    <property type="evidence" value="ECO:0007669"/>
    <property type="project" value="InterPro"/>
</dbReference>
<dbReference type="PANTHER" id="PTHR35116:SF9">
    <property type="entry name" value="HELICASE MOM1"/>
    <property type="match status" value="1"/>
</dbReference>
<feature type="region of interest" description="Disordered" evidence="1">
    <location>
        <begin position="24"/>
        <end position="70"/>
    </location>
</feature>
<name>A0A151S5D2_CAJCA</name>